<evidence type="ECO:0000313" key="3">
    <source>
        <dbReference type="EMBL" id="SOD15130.1"/>
    </source>
</evidence>
<protein>
    <submittedName>
        <fullName evidence="3">Thiol-disulfide isomerase or thioredoxin</fullName>
    </submittedName>
</protein>
<dbReference type="GO" id="GO:0016491">
    <property type="term" value="F:oxidoreductase activity"/>
    <property type="evidence" value="ECO:0007669"/>
    <property type="project" value="InterPro"/>
</dbReference>
<dbReference type="InterPro" id="IPR036249">
    <property type="entry name" value="Thioredoxin-like_sf"/>
</dbReference>
<dbReference type="PANTHER" id="PTHR42852">
    <property type="entry name" value="THIOL:DISULFIDE INTERCHANGE PROTEIN DSBE"/>
    <property type="match status" value="1"/>
</dbReference>
<keyword evidence="1" id="KW-0732">Signal</keyword>
<evidence type="ECO:0000256" key="1">
    <source>
        <dbReference type="SAM" id="SignalP"/>
    </source>
</evidence>
<dbReference type="Proteomes" id="UP000219281">
    <property type="component" value="Unassembled WGS sequence"/>
</dbReference>
<reference evidence="4" key="1">
    <citation type="submission" date="2017-09" db="EMBL/GenBank/DDBJ databases">
        <authorList>
            <person name="Varghese N."/>
            <person name="Submissions S."/>
        </authorList>
    </citation>
    <scope>NUCLEOTIDE SEQUENCE [LARGE SCALE GENOMIC DNA]</scope>
    <source>
        <strain evidence="4">CGMCC 1.12803</strain>
    </source>
</reference>
<accession>A0A285ZZR7</accession>
<dbReference type="AlphaFoldDB" id="A0A285ZZR7"/>
<organism evidence="3 4">
    <name type="scientific">Pedobacter xixiisoli</name>
    <dbReference type="NCBI Taxonomy" id="1476464"/>
    <lineage>
        <taxon>Bacteria</taxon>
        <taxon>Pseudomonadati</taxon>
        <taxon>Bacteroidota</taxon>
        <taxon>Sphingobacteriia</taxon>
        <taxon>Sphingobacteriales</taxon>
        <taxon>Sphingobacteriaceae</taxon>
        <taxon>Pedobacter</taxon>
    </lineage>
</organism>
<dbReference type="GO" id="GO:0016853">
    <property type="term" value="F:isomerase activity"/>
    <property type="evidence" value="ECO:0007669"/>
    <property type="project" value="UniProtKB-KW"/>
</dbReference>
<keyword evidence="3" id="KW-0413">Isomerase</keyword>
<sequence>MKNYLFIILTMLIANCYAQETNPLRVGNTLPETFWNQTFDVYENGKFAQQNLAAYQDKLLILEFWATWCSSCTVKYKYLNNLQQSYDGQLKVILVNSVSTRDTKEKIAKNAVRLGKNYCSIVLDTTLYKQFSHTTVPHFIWINNGRWLAATGGDFVQQANIDAILGKKQPLKASVQTH</sequence>
<dbReference type="PROSITE" id="PS51352">
    <property type="entry name" value="THIOREDOXIN_2"/>
    <property type="match status" value="1"/>
</dbReference>
<gene>
    <name evidence="3" type="ORF">SAMN06297358_2105</name>
</gene>
<feature type="signal peptide" evidence="1">
    <location>
        <begin position="1"/>
        <end position="18"/>
    </location>
</feature>
<dbReference type="SUPFAM" id="SSF52833">
    <property type="entry name" value="Thioredoxin-like"/>
    <property type="match status" value="1"/>
</dbReference>
<feature type="domain" description="Thioredoxin" evidence="2">
    <location>
        <begin position="24"/>
        <end position="173"/>
    </location>
</feature>
<dbReference type="RefSeq" id="WP_097131629.1">
    <property type="nucleotide sequence ID" value="NZ_OCMT01000002.1"/>
</dbReference>
<dbReference type="Gene3D" id="3.40.30.10">
    <property type="entry name" value="Glutaredoxin"/>
    <property type="match status" value="1"/>
</dbReference>
<dbReference type="OrthoDB" id="793244at2"/>
<dbReference type="InterPro" id="IPR013766">
    <property type="entry name" value="Thioredoxin_domain"/>
</dbReference>
<evidence type="ECO:0000313" key="4">
    <source>
        <dbReference type="Proteomes" id="UP000219281"/>
    </source>
</evidence>
<dbReference type="InterPro" id="IPR050553">
    <property type="entry name" value="Thioredoxin_ResA/DsbE_sf"/>
</dbReference>
<evidence type="ECO:0000259" key="2">
    <source>
        <dbReference type="PROSITE" id="PS51352"/>
    </source>
</evidence>
<dbReference type="PANTHER" id="PTHR42852:SF13">
    <property type="entry name" value="PROTEIN DIPZ"/>
    <property type="match status" value="1"/>
</dbReference>
<name>A0A285ZZR7_9SPHI</name>
<keyword evidence="4" id="KW-1185">Reference proteome</keyword>
<proteinExistence type="predicted"/>
<feature type="chain" id="PRO_5012718769" evidence="1">
    <location>
        <begin position="19"/>
        <end position="178"/>
    </location>
</feature>
<dbReference type="InterPro" id="IPR013740">
    <property type="entry name" value="Redoxin"/>
</dbReference>
<dbReference type="CDD" id="cd02966">
    <property type="entry name" value="TlpA_like_family"/>
    <property type="match status" value="1"/>
</dbReference>
<dbReference type="EMBL" id="OCMT01000002">
    <property type="protein sequence ID" value="SOD15130.1"/>
    <property type="molecule type" value="Genomic_DNA"/>
</dbReference>
<dbReference type="Pfam" id="PF08534">
    <property type="entry name" value="Redoxin"/>
    <property type="match status" value="1"/>
</dbReference>